<sequence>MTLLFFDGILYLQTTTKGDESMTTEEILESIRGTEVTIDLVFFTGISTGDLVAHTVPHTFVIGEEKEMGE</sequence>
<name>A0A143FIV3_9CAUD</name>
<reference evidence="2" key="1">
    <citation type="submission" date="2016-02" db="EMBL/GenBank/DDBJ databases">
        <authorList>
            <person name="Mokah H."/>
            <person name="Prakash A."/>
            <person name="Horton L."/>
            <person name="Cochran E."/>
            <person name="Foltz S."/>
            <person name="Olszewski N."/>
            <person name="Jeyasankar M."/>
            <person name="Sehgal N."/>
            <person name="Miller A."/>
            <person name="Luong A."/>
            <person name="Miller R."/>
            <person name="Afzal A."/>
            <person name="Dandamudi K."/>
            <person name="Yoo S."/>
            <person name="Shi R."/>
            <person name="Carvalho R."/>
            <person name="Koparde V.N."/>
            <person name="Lee V."/>
            <person name="Buck G."/>
            <person name="Serrano M.G."/>
            <person name="Johnson A."/>
        </authorList>
    </citation>
    <scope>NUCLEOTIDE SEQUENCE [LARGE SCALE GENOMIC DNA]</scope>
</reference>
<dbReference type="EMBL" id="KU737345">
    <property type="protein sequence ID" value="AMW61676.1"/>
    <property type="molecule type" value="Genomic_DNA"/>
</dbReference>
<evidence type="ECO:0000313" key="2">
    <source>
        <dbReference type="Proteomes" id="UP000225977"/>
    </source>
</evidence>
<organism evidence="1 2">
    <name type="scientific">Bacillus phage Juglone</name>
    <dbReference type="NCBI Taxonomy" id="1805949"/>
    <lineage>
        <taxon>Viruses</taxon>
        <taxon>Duplodnaviria</taxon>
        <taxon>Heunggongvirae</taxon>
        <taxon>Uroviricota</taxon>
        <taxon>Caudoviricetes</taxon>
        <taxon>Herelleviridae</taxon>
        <taxon>Bastillevirinae</taxon>
        <taxon>Bequatrovirus</taxon>
        <taxon>Bequatrovirus troll</taxon>
    </lineage>
</organism>
<dbReference type="Proteomes" id="UP000225977">
    <property type="component" value="Segment"/>
</dbReference>
<evidence type="ECO:0000313" key="1">
    <source>
        <dbReference type="EMBL" id="AMW61676.1"/>
    </source>
</evidence>
<protein>
    <submittedName>
        <fullName evidence="1">Uncharacterized protein</fullName>
    </submittedName>
</protein>
<accession>A0A143FIV3</accession>
<gene>
    <name evidence="1" type="ORF">JUGLONE_151</name>
</gene>
<proteinExistence type="predicted"/>